<protein>
    <submittedName>
        <fullName evidence="1">Uncharacterized protein</fullName>
    </submittedName>
</protein>
<gene>
    <name evidence="1" type="ORF">L6452_32130</name>
</gene>
<name>A0ACB8Z3P8_ARCLA</name>
<sequence>MQVSKSWKLICFGFSKLDENGMQFVCSPEDFDDFCLRASELAAESNGAPLFTVTEARHSSGSSRSQEVDSFDAAARKEKMRRRSRRKSSAADLLITPPSSVATPNRSLTESPKIFKCSSTCFNTPTNSSSSVNEDSRSSNHNSSKKPAAESPTSPSPAPAMLSLNKAHSRIADLKEMASSRIDSIKRKIDCSYIDILKDMEASHSRLHKRYKVQNQSCEQSMNEAEKDFEKMIDHLRETHDTMEASYMDLIAEAQARATRLCKTTFPELSQSVEKAIDELRNRYGAASA</sequence>
<evidence type="ECO:0000313" key="1">
    <source>
        <dbReference type="EMBL" id="KAI3692316.1"/>
    </source>
</evidence>
<keyword evidence="2" id="KW-1185">Reference proteome</keyword>
<reference evidence="1 2" key="2">
    <citation type="journal article" date="2022" name="Mol. Ecol. Resour.">
        <title>The genomes of chicory, endive, great burdock and yacon provide insights into Asteraceae paleo-polyploidization history and plant inulin production.</title>
        <authorList>
            <person name="Fan W."/>
            <person name="Wang S."/>
            <person name="Wang H."/>
            <person name="Wang A."/>
            <person name="Jiang F."/>
            <person name="Liu H."/>
            <person name="Zhao H."/>
            <person name="Xu D."/>
            <person name="Zhang Y."/>
        </authorList>
    </citation>
    <scope>NUCLEOTIDE SEQUENCE [LARGE SCALE GENOMIC DNA]</scope>
    <source>
        <strain evidence="2">cv. Niubang</strain>
    </source>
</reference>
<accession>A0ACB8Z3P8</accession>
<organism evidence="1 2">
    <name type="scientific">Arctium lappa</name>
    <name type="common">Greater burdock</name>
    <name type="synonym">Lappa major</name>
    <dbReference type="NCBI Taxonomy" id="4217"/>
    <lineage>
        <taxon>Eukaryota</taxon>
        <taxon>Viridiplantae</taxon>
        <taxon>Streptophyta</taxon>
        <taxon>Embryophyta</taxon>
        <taxon>Tracheophyta</taxon>
        <taxon>Spermatophyta</taxon>
        <taxon>Magnoliopsida</taxon>
        <taxon>eudicotyledons</taxon>
        <taxon>Gunneridae</taxon>
        <taxon>Pentapetalae</taxon>
        <taxon>asterids</taxon>
        <taxon>campanulids</taxon>
        <taxon>Asterales</taxon>
        <taxon>Asteraceae</taxon>
        <taxon>Carduoideae</taxon>
        <taxon>Cardueae</taxon>
        <taxon>Arctiinae</taxon>
        <taxon>Arctium</taxon>
    </lineage>
</organism>
<evidence type="ECO:0000313" key="2">
    <source>
        <dbReference type="Proteomes" id="UP001055879"/>
    </source>
</evidence>
<reference evidence="2" key="1">
    <citation type="journal article" date="2022" name="Mol. Ecol. Resour.">
        <title>The genomes of chicory, endive, great burdock and yacon provide insights into Asteraceae palaeo-polyploidization history and plant inulin production.</title>
        <authorList>
            <person name="Fan W."/>
            <person name="Wang S."/>
            <person name="Wang H."/>
            <person name="Wang A."/>
            <person name="Jiang F."/>
            <person name="Liu H."/>
            <person name="Zhao H."/>
            <person name="Xu D."/>
            <person name="Zhang Y."/>
        </authorList>
    </citation>
    <scope>NUCLEOTIDE SEQUENCE [LARGE SCALE GENOMIC DNA]</scope>
    <source>
        <strain evidence="2">cv. Niubang</strain>
    </source>
</reference>
<proteinExistence type="predicted"/>
<dbReference type="EMBL" id="CM042057">
    <property type="protein sequence ID" value="KAI3692316.1"/>
    <property type="molecule type" value="Genomic_DNA"/>
</dbReference>
<dbReference type="Proteomes" id="UP001055879">
    <property type="component" value="Linkage Group LG11"/>
</dbReference>
<comment type="caution">
    <text evidence="1">The sequence shown here is derived from an EMBL/GenBank/DDBJ whole genome shotgun (WGS) entry which is preliminary data.</text>
</comment>